<gene>
    <name evidence="1" type="ORF">M427DRAFT_464054</name>
</gene>
<evidence type="ECO:0000313" key="2">
    <source>
        <dbReference type="Proteomes" id="UP000070544"/>
    </source>
</evidence>
<evidence type="ECO:0000313" key="1">
    <source>
        <dbReference type="EMBL" id="KXS10693.1"/>
    </source>
</evidence>
<organism evidence="1 2">
    <name type="scientific">Gonapodya prolifera (strain JEL478)</name>
    <name type="common">Monoblepharis prolifera</name>
    <dbReference type="NCBI Taxonomy" id="1344416"/>
    <lineage>
        <taxon>Eukaryota</taxon>
        <taxon>Fungi</taxon>
        <taxon>Fungi incertae sedis</taxon>
        <taxon>Chytridiomycota</taxon>
        <taxon>Chytridiomycota incertae sedis</taxon>
        <taxon>Monoblepharidomycetes</taxon>
        <taxon>Monoblepharidales</taxon>
        <taxon>Gonapodyaceae</taxon>
        <taxon>Gonapodya</taxon>
    </lineage>
</organism>
<accession>A0A139A2W1</accession>
<keyword evidence="2" id="KW-1185">Reference proteome</keyword>
<dbReference type="Proteomes" id="UP000070544">
    <property type="component" value="Unassembled WGS sequence"/>
</dbReference>
<dbReference type="EMBL" id="KQ965816">
    <property type="protein sequence ID" value="KXS10693.1"/>
    <property type="molecule type" value="Genomic_DNA"/>
</dbReference>
<proteinExistence type="predicted"/>
<sequence>MEVWEESRNREPSFLIQAARLLANQTGGPSLHEIDRTILKWLPALPLEVSSDAVLLSKTQQEALIAVVALLNESDGRHEDIFLPKLLAWIDVLPRMQCDTKIWMEYSPIERFVTEFTTWILQLAVTLPSAADQLTEAILNSFVSAAAQLEGGSGREYWGRGLRRNKRGEAE</sequence>
<dbReference type="AlphaFoldDB" id="A0A139A2W1"/>
<protein>
    <submittedName>
        <fullName evidence="1">Uncharacterized protein</fullName>
    </submittedName>
</protein>
<name>A0A139A2W1_GONPJ</name>
<reference evidence="1 2" key="1">
    <citation type="journal article" date="2015" name="Genome Biol. Evol.">
        <title>Phylogenomic analyses indicate that early fungi evolved digesting cell walls of algal ancestors of land plants.</title>
        <authorList>
            <person name="Chang Y."/>
            <person name="Wang S."/>
            <person name="Sekimoto S."/>
            <person name="Aerts A.L."/>
            <person name="Choi C."/>
            <person name="Clum A."/>
            <person name="LaButti K.M."/>
            <person name="Lindquist E.A."/>
            <person name="Yee Ngan C."/>
            <person name="Ohm R.A."/>
            <person name="Salamov A.A."/>
            <person name="Grigoriev I.V."/>
            <person name="Spatafora J.W."/>
            <person name="Berbee M.L."/>
        </authorList>
    </citation>
    <scope>NUCLEOTIDE SEQUENCE [LARGE SCALE GENOMIC DNA]</scope>
    <source>
        <strain evidence="1 2">JEL478</strain>
    </source>
</reference>